<accession>A0AAU7AV03</accession>
<feature type="chain" id="PRO_5043761492" evidence="1">
    <location>
        <begin position="25"/>
        <end position="241"/>
    </location>
</feature>
<sequence length="241" mass="25236">MRPTLLFALIACVAGGVMPSGAAASTVPERRAAAQAATRITFGFARERSAADPRARAAARARRAAAGTCLDVWQSAPKARIRVLGEIYFSSVAGARWSVDGPLVVRWITRMAASRAVMRVPVLASAVRAVRRATPTLTGAFSEFPDPCATVTAWRDAGWSAAAEPKQADELLAAGASFEAAAPAISRGRAFIRRYGGPSGANAGDLFDGALDEPDGQVIDDCDPVARIVLPDNVEACDRGR</sequence>
<dbReference type="RefSeq" id="WP_354701974.1">
    <property type="nucleotide sequence ID" value="NZ_CP114014.1"/>
</dbReference>
<reference evidence="2" key="1">
    <citation type="submission" date="2022-12" db="EMBL/GenBank/DDBJ databases">
        <title>Paraconexibacter alkalitolerans sp. nov. and Baekduia alba sp. nov., isolated from soil and emended description of the genera Paraconexibacter (Chun et al., 2020) and Baekduia (An et al., 2020).</title>
        <authorList>
            <person name="Vieira S."/>
            <person name="Huber K.J."/>
            <person name="Geppert A."/>
            <person name="Wolf J."/>
            <person name="Neumann-Schaal M."/>
            <person name="Muesken M."/>
            <person name="Overmann J."/>
        </authorList>
    </citation>
    <scope>NUCLEOTIDE SEQUENCE</scope>
    <source>
        <strain evidence="2">AEG42_29</strain>
    </source>
</reference>
<dbReference type="KEGG" id="parq:DSM112329_02319"/>
<dbReference type="EMBL" id="CP114014">
    <property type="protein sequence ID" value="XAY05466.1"/>
    <property type="molecule type" value="Genomic_DNA"/>
</dbReference>
<evidence type="ECO:0000256" key="1">
    <source>
        <dbReference type="SAM" id="SignalP"/>
    </source>
</evidence>
<dbReference type="AlphaFoldDB" id="A0AAU7AV03"/>
<protein>
    <submittedName>
        <fullName evidence="2">Uncharacterized protein</fullName>
    </submittedName>
</protein>
<gene>
    <name evidence="2" type="ORF">DSM112329_02319</name>
</gene>
<organism evidence="2">
    <name type="scientific">Paraconexibacter sp. AEG42_29</name>
    <dbReference type="NCBI Taxonomy" id="2997339"/>
    <lineage>
        <taxon>Bacteria</taxon>
        <taxon>Bacillati</taxon>
        <taxon>Actinomycetota</taxon>
        <taxon>Thermoleophilia</taxon>
        <taxon>Solirubrobacterales</taxon>
        <taxon>Paraconexibacteraceae</taxon>
        <taxon>Paraconexibacter</taxon>
    </lineage>
</organism>
<keyword evidence="1" id="KW-0732">Signal</keyword>
<proteinExistence type="predicted"/>
<evidence type="ECO:0000313" key="2">
    <source>
        <dbReference type="EMBL" id="XAY05466.1"/>
    </source>
</evidence>
<feature type="signal peptide" evidence="1">
    <location>
        <begin position="1"/>
        <end position="24"/>
    </location>
</feature>
<name>A0AAU7AV03_9ACTN</name>